<dbReference type="RefSeq" id="WP_002691965.1">
    <property type="nucleotide sequence ID" value="NZ_JH600070.1"/>
</dbReference>
<name>I3CKK8_9GAMM</name>
<evidence type="ECO:0000313" key="2">
    <source>
        <dbReference type="EMBL" id="EIJ44151.1"/>
    </source>
</evidence>
<sequence>MIQLTELEIDVITELLNIGMGQAAAALSTMVNAEVKLSIPNIEFVSRQSAACSINKTPDKPITAIRQRFHGSFWGEAILLFPEDKSLELTRAIIKTELSTAELRELEQDAMIEVGNIILNSCLASFADILGHELINELPTFTVGSAIEVLSNTIPIEQDIIMLLKIDFTLQTKDIIGYVAFVLDISSLEELKVKVANYLNQFMIQ</sequence>
<protein>
    <submittedName>
        <fullName evidence="2">Chemotaxis protein CheC, inhibitor of MCP methylation</fullName>
    </submittedName>
</protein>
<dbReference type="OrthoDB" id="274823at2"/>
<dbReference type="HOGENOM" id="CLU_087860_0_2_6"/>
<keyword evidence="3" id="KW-1185">Reference proteome</keyword>
<dbReference type="SUPFAM" id="SSF103039">
    <property type="entry name" value="CheC-like"/>
    <property type="match status" value="1"/>
</dbReference>
<dbReference type="CDD" id="cd17910">
    <property type="entry name" value="CheC_ClassII"/>
    <property type="match status" value="1"/>
</dbReference>
<dbReference type="eggNOG" id="COG1776">
    <property type="taxonomic scope" value="Bacteria"/>
</dbReference>
<dbReference type="AlphaFoldDB" id="I3CKK8"/>
<reference evidence="2 3" key="1">
    <citation type="submission" date="2011-11" db="EMBL/GenBank/DDBJ databases">
        <title>Improved High-Quality Draft sequence of Beggiatoa alba B18lD.</title>
        <authorList>
            <consortium name="US DOE Joint Genome Institute"/>
            <person name="Lucas S."/>
            <person name="Han J."/>
            <person name="Lapidus A."/>
            <person name="Cheng J.-F."/>
            <person name="Goodwin L."/>
            <person name="Pitluck S."/>
            <person name="Peters L."/>
            <person name="Mikhailova N."/>
            <person name="Held B."/>
            <person name="Detter J.C."/>
            <person name="Han C."/>
            <person name="Tapia R."/>
            <person name="Land M."/>
            <person name="Hauser L."/>
            <person name="Kyrpides N."/>
            <person name="Ivanova N."/>
            <person name="Pagani I."/>
            <person name="Samuel K."/>
            <person name="Teske A."/>
            <person name="Mueller J."/>
            <person name="Woyke T."/>
        </authorList>
    </citation>
    <scope>NUCLEOTIDE SEQUENCE [LARGE SCALE GENOMIC DNA]</scope>
    <source>
        <strain evidence="2 3">B18LD</strain>
    </source>
</reference>
<proteinExistence type="predicted"/>
<dbReference type="Proteomes" id="UP000005744">
    <property type="component" value="Unassembled WGS sequence"/>
</dbReference>
<accession>I3CKK8</accession>
<evidence type="ECO:0000313" key="3">
    <source>
        <dbReference type="Proteomes" id="UP000005744"/>
    </source>
</evidence>
<evidence type="ECO:0000256" key="1">
    <source>
        <dbReference type="ARBA" id="ARBA00022500"/>
    </source>
</evidence>
<dbReference type="Gene3D" id="3.40.1550.10">
    <property type="entry name" value="CheC-like"/>
    <property type="match status" value="1"/>
</dbReference>
<dbReference type="PANTHER" id="PTHR43484">
    <property type="match status" value="1"/>
</dbReference>
<dbReference type="InterPro" id="IPR051469">
    <property type="entry name" value="FliN/MopA/SpaO"/>
</dbReference>
<dbReference type="PANTHER" id="PTHR43484:SF1">
    <property type="entry name" value="FLAGELLAR MOTOR SWITCH PROTEIN FLIN"/>
    <property type="match status" value="1"/>
</dbReference>
<organism evidence="2 3">
    <name type="scientific">Beggiatoa alba B18LD</name>
    <dbReference type="NCBI Taxonomy" id="395493"/>
    <lineage>
        <taxon>Bacteria</taxon>
        <taxon>Pseudomonadati</taxon>
        <taxon>Pseudomonadota</taxon>
        <taxon>Gammaproteobacteria</taxon>
        <taxon>Thiotrichales</taxon>
        <taxon>Thiotrichaceae</taxon>
        <taxon>Beggiatoa</taxon>
    </lineage>
</organism>
<dbReference type="EMBL" id="JH600070">
    <property type="protein sequence ID" value="EIJ44151.1"/>
    <property type="molecule type" value="Genomic_DNA"/>
</dbReference>
<gene>
    <name evidence="2" type="ORF">BegalDRAFT_3333</name>
</gene>
<dbReference type="STRING" id="395493.BegalDRAFT_3333"/>
<dbReference type="GO" id="GO:0006935">
    <property type="term" value="P:chemotaxis"/>
    <property type="evidence" value="ECO:0007669"/>
    <property type="project" value="UniProtKB-KW"/>
</dbReference>
<keyword evidence="1" id="KW-0145">Chemotaxis</keyword>
<dbReference type="InterPro" id="IPR028976">
    <property type="entry name" value="CheC-like_sf"/>
</dbReference>